<feature type="transmembrane region" description="Helical" evidence="1">
    <location>
        <begin position="38"/>
        <end position="56"/>
    </location>
</feature>
<proteinExistence type="predicted"/>
<protein>
    <submittedName>
        <fullName evidence="2">Uncharacterized protein</fullName>
    </submittedName>
</protein>
<comment type="caution">
    <text evidence="2">The sequence shown here is derived from an EMBL/GenBank/DDBJ whole genome shotgun (WGS) entry which is preliminary data.</text>
</comment>
<dbReference type="AlphaFoldDB" id="A0A4R1MI53"/>
<keyword evidence="3" id="KW-1185">Reference proteome</keyword>
<dbReference type="RefSeq" id="WP_132282798.1">
    <property type="nucleotide sequence ID" value="NZ_SMGQ01000014.1"/>
</dbReference>
<keyword evidence="1" id="KW-0472">Membrane</keyword>
<dbReference type="EMBL" id="SMGQ01000014">
    <property type="protein sequence ID" value="TCK92358.1"/>
    <property type="molecule type" value="Genomic_DNA"/>
</dbReference>
<evidence type="ECO:0000313" key="2">
    <source>
        <dbReference type="EMBL" id="TCK92358.1"/>
    </source>
</evidence>
<accession>A0A4R1MI53</accession>
<keyword evidence="1" id="KW-1133">Transmembrane helix</keyword>
<name>A0A4R1MI53_9FIRM</name>
<sequence length="66" mass="7573">MSKLLKRSLAILTIIILLSLYIIGLVGAFLDKEYSKNMILFSVMATTFIPVIVYMFQRFIRLGKSE</sequence>
<reference evidence="2 3" key="1">
    <citation type="submission" date="2019-03" db="EMBL/GenBank/DDBJ databases">
        <title>Genomic Encyclopedia of Type Strains, Phase IV (KMG-IV): sequencing the most valuable type-strain genomes for metagenomic binning, comparative biology and taxonomic classification.</title>
        <authorList>
            <person name="Goeker M."/>
        </authorList>
    </citation>
    <scope>NUCLEOTIDE SEQUENCE [LARGE SCALE GENOMIC DNA]</scope>
    <source>
        <strain evidence="2 3">DSM 24176</strain>
    </source>
</reference>
<organism evidence="2 3">
    <name type="scientific">Natranaerovirga hydrolytica</name>
    <dbReference type="NCBI Taxonomy" id="680378"/>
    <lineage>
        <taxon>Bacteria</taxon>
        <taxon>Bacillati</taxon>
        <taxon>Bacillota</taxon>
        <taxon>Clostridia</taxon>
        <taxon>Lachnospirales</taxon>
        <taxon>Natranaerovirgaceae</taxon>
        <taxon>Natranaerovirga</taxon>
    </lineage>
</organism>
<gene>
    <name evidence="2" type="ORF">EDC19_2088</name>
</gene>
<keyword evidence="1" id="KW-0812">Transmembrane</keyword>
<evidence type="ECO:0000313" key="3">
    <source>
        <dbReference type="Proteomes" id="UP000294545"/>
    </source>
</evidence>
<dbReference type="Proteomes" id="UP000294545">
    <property type="component" value="Unassembled WGS sequence"/>
</dbReference>
<evidence type="ECO:0000256" key="1">
    <source>
        <dbReference type="SAM" id="Phobius"/>
    </source>
</evidence>